<dbReference type="Proteomes" id="UP001143910">
    <property type="component" value="Unassembled WGS sequence"/>
</dbReference>
<dbReference type="EMBL" id="JANJQO010000037">
    <property type="protein sequence ID" value="KAJ2983261.1"/>
    <property type="molecule type" value="Genomic_DNA"/>
</dbReference>
<organism evidence="1 2">
    <name type="scientific">Zarea fungicola</name>
    <dbReference type="NCBI Taxonomy" id="93591"/>
    <lineage>
        <taxon>Eukaryota</taxon>
        <taxon>Fungi</taxon>
        <taxon>Dikarya</taxon>
        <taxon>Ascomycota</taxon>
        <taxon>Pezizomycotina</taxon>
        <taxon>Sordariomycetes</taxon>
        <taxon>Hypocreomycetidae</taxon>
        <taxon>Hypocreales</taxon>
        <taxon>Cordycipitaceae</taxon>
        <taxon>Zarea</taxon>
    </lineage>
</organism>
<evidence type="ECO:0000313" key="2">
    <source>
        <dbReference type="Proteomes" id="UP001143910"/>
    </source>
</evidence>
<name>A0ACC1NXP5_9HYPO</name>
<comment type="caution">
    <text evidence="1">The sequence shown here is derived from an EMBL/GenBank/DDBJ whole genome shotgun (WGS) entry which is preliminary data.</text>
</comment>
<evidence type="ECO:0000313" key="1">
    <source>
        <dbReference type="EMBL" id="KAJ2983261.1"/>
    </source>
</evidence>
<proteinExistence type="predicted"/>
<reference evidence="1" key="1">
    <citation type="submission" date="2022-08" db="EMBL/GenBank/DDBJ databases">
        <title>Genome Sequence of Lecanicillium fungicola.</title>
        <authorList>
            <person name="Buettner E."/>
        </authorList>
    </citation>
    <scope>NUCLEOTIDE SEQUENCE</scope>
    <source>
        <strain evidence="1">Babe33</strain>
    </source>
</reference>
<gene>
    <name evidence="1" type="ORF">NQ176_g825</name>
</gene>
<accession>A0ACC1NXP5</accession>
<keyword evidence="2" id="KW-1185">Reference proteome</keyword>
<sequence length="71" mass="7923">MANFHAPLQSLGPAEWDSLQHNDMGTYFNDILSQAMIIGESIPSPSSAVAPTTPQHYWPRARQDRVRSSLQ</sequence>
<protein>
    <submittedName>
        <fullName evidence="1">Uncharacterized protein</fullName>
    </submittedName>
</protein>